<feature type="signal peptide" evidence="7">
    <location>
        <begin position="1"/>
        <end position="29"/>
    </location>
</feature>
<keyword evidence="5 9" id="KW-0378">Hydrolase</keyword>
<proteinExistence type="inferred from homology"/>
<dbReference type="PRINTS" id="PR00133">
    <property type="entry name" value="GLHYDRLASE3"/>
</dbReference>
<feature type="chain" id="PRO_5007179407" description="beta-glucosidase" evidence="7">
    <location>
        <begin position="30"/>
        <end position="657"/>
    </location>
</feature>
<dbReference type="PANTHER" id="PTHR30620:SF16">
    <property type="entry name" value="LYSOSOMAL BETA GLUCOSIDASE"/>
    <property type="match status" value="1"/>
</dbReference>
<evidence type="ECO:0000256" key="5">
    <source>
        <dbReference type="ARBA" id="ARBA00022801"/>
    </source>
</evidence>
<dbReference type="GO" id="GO:0009251">
    <property type="term" value="P:glucan catabolic process"/>
    <property type="evidence" value="ECO:0007669"/>
    <property type="project" value="TreeGrafter"/>
</dbReference>
<sequence length="657" mass="71761">MLTAFKMNTVSLAVLVCLPLSVSASIQSAQQPELGYDTVPLLHLSGLSFKDLNRDGKLNPYEDWRLSPQTRAADLVKRMSVAEKAGVMMHGTAPAEGSTFGNGSVYDSEATRKMVVDAHVNSLITRLNGEEPARLAEQNNMIQKTAETTRLGIPVTISTDPRNSYQALVGISNPAGKFTQWPEAIGLGAAGSEALAQEYADHVRREYRAVGITEALSPQADITTEPRWARISGTFGEDPELAKKLVRGYITGMQKGGQGLNPQSVAAVVKHWVGYGAAEDGWDGHNAYGKHTVLSNESLQKHIIPFRGAFEANVAAVMPTYSVMKGVTWNGRETEQVAAGFSHFLLTDLLRKQNNFSGVIISDWLITNDCDDECVNGSAPGKKPVAGGMPWGVESLSKERRFVKAVNAGIDQFGGVTDSAVLVTAVEKGLITQARLDASVERILQQKFELGLFEQPYVDAKLAEKIVGAPDTKKAADDAQFRTLVLLQNKNILPLKPGTKVWLYGADKSAAEKAGLEVVSEPEDADVALMRTSAPFEQPHYNYFFGRRHHEGSLEYREDNKDFAVLKRVSKHTPVIMTMYMERPAVLTNVTDKTSGFIANFGLSDEVFFSRLTSDTPYTARLPFALPSSMASVLKQKSDEPDDLDTPLFQRGFGLTR</sequence>
<comment type="similarity">
    <text evidence="2">Belongs to the glycosyl hydrolase 3 family.</text>
</comment>
<dbReference type="InterPro" id="IPR017853">
    <property type="entry name" value="GH"/>
</dbReference>
<dbReference type="EC" id="3.2.1.21" evidence="3"/>
<dbReference type="SUPFAM" id="SSF52279">
    <property type="entry name" value="Beta-D-glucan exohydrolase, C-terminal domain"/>
    <property type="match status" value="1"/>
</dbReference>
<dbReference type="InterPro" id="IPR051915">
    <property type="entry name" value="Cellulose_Degrad_GH3"/>
</dbReference>
<dbReference type="InterPro" id="IPR001764">
    <property type="entry name" value="Glyco_hydro_3_N"/>
</dbReference>
<dbReference type="EMBL" id="KT821094">
    <property type="protein sequence ID" value="ALM58466.1"/>
    <property type="molecule type" value="Genomic_DNA"/>
</dbReference>
<dbReference type="GO" id="GO:0008422">
    <property type="term" value="F:beta-glucosidase activity"/>
    <property type="evidence" value="ECO:0007669"/>
    <property type="project" value="UniProtKB-EC"/>
</dbReference>
<evidence type="ECO:0000256" key="7">
    <source>
        <dbReference type="SAM" id="SignalP"/>
    </source>
</evidence>
<accession>A0A125QVS4</accession>
<evidence type="ECO:0000256" key="4">
    <source>
        <dbReference type="ARBA" id="ARBA00022729"/>
    </source>
</evidence>
<dbReference type="PANTHER" id="PTHR30620">
    <property type="entry name" value="PERIPLASMIC BETA-GLUCOSIDASE-RELATED"/>
    <property type="match status" value="1"/>
</dbReference>
<comment type="catalytic activity">
    <reaction evidence="1">
        <text>Hydrolysis of terminal, non-reducing beta-D-glucosyl residues with release of beta-D-glucose.</text>
        <dbReference type="EC" id="3.2.1.21"/>
    </reaction>
</comment>
<keyword evidence="4 7" id="KW-0732">Signal</keyword>
<dbReference type="SUPFAM" id="SSF51445">
    <property type="entry name" value="(Trans)glycosidases"/>
    <property type="match status" value="1"/>
</dbReference>
<dbReference type="AlphaFoldDB" id="A0A125QVS4"/>
<keyword evidence="6 9" id="KW-0326">Glycosidase</keyword>
<evidence type="ECO:0000259" key="8">
    <source>
        <dbReference type="Pfam" id="PF00933"/>
    </source>
</evidence>
<evidence type="ECO:0000256" key="3">
    <source>
        <dbReference type="ARBA" id="ARBA00012744"/>
    </source>
</evidence>
<organism evidence="9">
    <name type="scientific">Citrobacter sp. Wye1</name>
    <dbReference type="NCBI Taxonomy" id="1728936"/>
    <lineage>
        <taxon>Bacteria</taxon>
        <taxon>Pseudomonadati</taxon>
        <taxon>Pseudomonadota</taxon>
        <taxon>Gammaproteobacteria</taxon>
        <taxon>Enterobacterales</taxon>
        <taxon>Enterobacteriaceae</taxon>
        <taxon>Citrobacter</taxon>
    </lineage>
</organism>
<evidence type="ECO:0000256" key="1">
    <source>
        <dbReference type="ARBA" id="ARBA00000448"/>
    </source>
</evidence>
<dbReference type="Gene3D" id="3.20.20.300">
    <property type="entry name" value="Glycoside hydrolase, family 3, N-terminal domain"/>
    <property type="match status" value="1"/>
</dbReference>
<protein>
    <recommendedName>
        <fullName evidence="3">beta-glucosidase</fullName>
        <ecNumber evidence="3">3.2.1.21</ecNumber>
    </recommendedName>
</protein>
<dbReference type="Pfam" id="PF00933">
    <property type="entry name" value="Glyco_hydro_3"/>
    <property type="match status" value="1"/>
</dbReference>
<evidence type="ECO:0000313" key="9">
    <source>
        <dbReference type="EMBL" id="ALM58466.1"/>
    </source>
</evidence>
<reference evidence="9" key="1">
    <citation type="journal article" date="2016" name="J. Agric. Food Chem.">
        <title>Discovery of a bacterial glycoside hydrolase family 3 (GH3) beta-glucosidase with myrosinase activity from a Citrobacter strain isolated from soil.</title>
        <authorList>
            <person name="Albaser A."/>
            <person name="Kazana E."/>
            <person name="Bennett M."/>
            <person name="Cebeci F."/>
            <person name="Luang-In V."/>
            <person name="Spanu P.D."/>
            <person name="Rossiter J.T."/>
        </authorList>
    </citation>
    <scope>NUCLEOTIDE SEQUENCE</scope>
    <source>
        <strain evidence="9">Wye1</strain>
    </source>
</reference>
<feature type="domain" description="Glycoside hydrolase family 3 N-terminal" evidence="8">
    <location>
        <begin position="106"/>
        <end position="445"/>
    </location>
</feature>
<dbReference type="InterPro" id="IPR036962">
    <property type="entry name" value="Glyco_hydro_3_N_sf"/>
</dbReference>
<dbReference type="SMR" id="A0A125QVS4"/>
<evidence type="ECO:0000256" key="6">
    <source>
        <dbReference type="ARBA" id="ARBA00023295"/>
    </source>
</evidence>
<name>A0A125QVS4_9ENTR</name>
<evidence type="ECO:0000256" key="2">
    <source>
        <dbReference type="ARBA" id="ARBA00005336"/>
    </source>
</evidence>
<dbReference type="InterPro" id="IPR036881">
    <property type="entry name" value="Glyco_hydro_3_C_sf"/>
</dbReference>